<evidence type="ECO:0000313" key="13">
    <source>
        <dbReference type="EMBL" id="GAI11343.1"/>
    </source>
</evidence>
<dbReference type="GO" id="GO:0017038">
    <property type="term" value="P:protein import"/>
    <property type="evidence" value="ECO:0007669"/>
    <property type="project" value="InterPro"/>
</dbReference>
<keyword evidence="4" id="KW-0963">Cytoplasm</keyword>
<dbReference type="PANTHER" id="PTHR30612">
    <property type="entry name" value="SECA INNER MEMBRANE COMPONENT OF SEC PROTEIN SECRETION SYSTEM"/>
    <property type="match status" value="1"/>
</dbReference>
<evidence type="ECO:0000259" key="12">
    <source>
        <dbReference type="PROSITE" id="PS51196"/>
    </source>
</evidence>
<dbReference type="GO" id="GO:0005524">
    <property type="term" value="F:ATP binding"/>
    <property type="evidence" value="ECO:0007669"/>
    <property type="project" value="UniProtKB-KW"/>
</dbReference>
<dbReference type="InterPro" id="IPR020937">
    <property type="entry name" value="SecA_CS"/>
</dbReference>
<dbReference type="PROSITE" id="PS51196">
    <property type="entry name" value="SECA_MOTOR_DEAD"/>
    <property type="match status" value="1"/>
</dbReference>
<feature type="domain" description="Helicase C-terminal" evidence="11">
    <location>
        <begin position="3"/>
        <end position="194"/>
    </location>
</feature>
<dbReference type="GO" id="GO:0031522">
    <property type="term" value="C:cell envelope Sec protein transport complex"/>
    <property type="evidence" value="ECO:0007669"/>
    <property type="project" value="TreeGrafter"/>
</dbReference>
<keyword evidence="9" id="KW-0811">Translocation</keyword>
<evidence type="ECO:0000256" key="10">
    <source>
        <dbReference type="ARBA" id="ARBA00023136"/>
    </source>
</evidence>
<keyword evidence="10" id="KW-0472">Membrane</keyword>
<gene>
    <name evidence="13" type="ORF">S06H3_20084</name>
</gene>
<comment type="caution">
    <text evidence="13">The sequence shown here is derived from an EMBL/GenBank/DDBJ whole genome shotgun (WGS) entry which is preliminary data.</text>
</comment>
<dbReference type="GO" id="GO:0005886">
    <property type="term" value="C:plasma membrane"/>
    <property type="evidence" value="ECO:0007669"/>
    <property type="project" value="TreeGrafter"/>
</dbReference>
<dbReference type="InterPro" id="IPR036266">
    <property type="entry name" value="SecA_Wing/Scaffold_sf"/>
</dbReference>
<evidence type="ECO:0000256" key="4">
    <source>
        <dbReference type="ARBA" id="ARBA00022490"/>
    </source>
</evidence>
<dbReference type="Gene3D" id="1.10.3060.10">
    <property type="entry name" value="Helical scaffold and wing domains of SecA"/>
    <property type="match status" value="1"/>
</dbReference>
<dbReference type="SUPFAM" id="SSF52540">
    <property type="entry name" value="P-loop containing nucleoside triphosphate hydrolases"/>
    <property type="match status" value="1"/>
</dbReference>
<dbReference type="InterPro" id="IPR027417">
    <property type="entry name" value="P-loop_NTPase"/>
</dbReference>
<dbReference type="CDD" id="cd18803">
    <property type="entry name" value="SF2_C_secA"/>
    <property type="match status" value="1"/>
</dbReference>
<feature type="non-terminal residue" evidence="13">
    <location>
        <position position="1"/>
    </location>
</feature>
<evidence type="ECO:0000256" key="3">
    <source>
        <dbReference type="ARBA" id="ARBA00022448"/>
    </source>
</evidence>
<feature type="domain" description="SecA family profile" evidence="12">
    <location>
        <begin position="1"/>
        <end position="168"/>
    </location>
</feature>
<keyword evidence="6" id="KW-0067">ATP-binding</keyword>
<evidence type="ECO:0000256" key="2">
    <source>
        <dbReference type="ARBA" id="ARBA00007650"/>
    </source>
</evidence>
<reference evidence="13" key="1">
    <citation type="journal article" date="2014" name="Front. Microbiol.">
        <title>High frequency of phylogenetically diverse reductive dehalogenase-homologous genes in deep subseafloor sedimentary metagenomes.</title>
        <authorList>
            <person name="Kawai M."/>
            <person name="Futagami T."/>
            <person name="Toyoda A."/>
            <person name="Takaki Y."/>
            <person name="Nishi S."/>
            <person name="Hori S."/>
            <person name="Arai W."/>
            <person name="Tsubouchi T."/>
            <person name="Morono Y."/>
            <person name="Uchiyama I."/>
            <person name="Ito T."/>
            <person name="Fujiyama A."/>
            <person name="Inagaki F."/>
            <person name="Takami H."/>
        </authorList>
    </citation>
    <scope>NUCLEOTIDE SEQUENCE</scope>
    <source>
        <strain evidence="13">Expedition CK06-06</strain>
    </source>
</reference>
<dbReference type="Pfam" id="PF07516">
    <property type="entry name" value="SecA_SW"/>
    <property type="match status" value="1"/>
</dbReference>
<evidence type="ECO:0000256" key="9">
    <source>
        <dbReference type="ARBA" id="ARBA00023010"/>
    </source>
</evidence>
<keyword evidence="8" id="KW-1278">Translocase</keyword>
<evidence type="ECO:0000256" key="6">
    <source>
        <dbReference type="ARBA" id="ARBA00022840"/>
    </source>
</evidence>
<dbReference type="Pfam" id="PF21090">
    <property type="entry name" value="P-loop_SecA"/>
    <property type="match status" value="2"/>
</dbReference>
<evidence type="ECO:0000256" key="5">
    <source>
        <dbReference type="ARBA" id="ARBA00022741"/>
    </source>
</evidence>
<evidence type="ECO:0000259" key="11">
    <source>
        <dbReference type="PROSITE" id="PS51194"/>
    </source>
</evidence>
<dbReference type="PROSITE" id="PS01312">
    <property type="entry name" value="SECA"/>
    <property type="match status" value="1"/>
</dbReference>
<protein>
    <submittedName>
        <fullName evidence="13">Uncharacterized protein</fullName>
    </submittedName>
</protein>
<dbReference type="Gene3D" id="3.40.50.300">
    <property type="entry name" value="P-loop containing nucleotide triphosphate hydrolases"/>
    <property type="match status" value="2"/>
</dbReference>
<evidence type="ECO:0000256" key="8">
    <source>
        <dbReference type="ARBA" id="ARBA00022967"/>
    </source>
</evidence>
<dbReference type="GO" id="GO:0005829">
    <property type="term" value="C:cytosol"/>
    <property type="evidence" value="ECO:0007669"/>
    <property type="project" value="TreeGrafter"/>
</dbReference>
<dbReference type="GO" id="GO:0006886">
    <property type="term" value="P:intracellular protein transport"/>
    <property type="evidence" value="ECO:0007669"/>
    <property type="project" value="InterPro"/>
</dbReference>
<dbReference type="PROSITE" id="PS51194">
    <property type="entry name" value="HELICASE_CTER"/>
    <property type="match status" value="1"/>
</dbReference>
<proteinExistence type="inferred from homology"/>
<keyword evidence="3" id="KW-0813">Transport</keyword>
<evidence type="ECO:0000256" key="7">
    <source>
        <dbReference type="ARBA" id="ARBA00022927"/>
    </source>
</evidence>
<keyword evidence="7" id="KW-0653">Protein transport</keyword>
<dbReference type="PANTHER" id="PTHR30612:SF0">
    <property type="entry name" value="CHLOROPLAST PROTEIN-TRANSPORTING ATPASE"/>
    <property type="match status" value="1"/>
</dbReference>
<dbReference type="InterPro" id="IPR044722">
    <property type="entry name" value="SecA_SF2_C"/>
</dbReference>
<sequence length="280" mass="31472">FNAITEEINEISSSGRPVLVGTVSIEKNESLSKALKERYGKEYEHEVLNAKYHEREAAIVTKAGQQHGDRDGRMRGNVTIATNMAGRGTDIVLGPGVAELGGLHVLGTERHEARRIDNQLRGRCGRQGDAGSSQFFLSFADDLMRVFAPDWTVKALSWIGWEEGQPIAHKRISKGIERAQKKVEERNFEIRKSLLEYDEVMDYQRKIFYSRRCEILAGRKLKKIIEEMIDSTIAKNCESILSAGYPVKCIVEWARTNFGVDLKLADIAGVSMAEIEKSIK</sequence>
<dbReference type="GO" id="GO:0006605">
    <property type="term" value="P:protein targeting"/>
    <property type="evidence" value="ECO:0007669"/>
    <property type="project" value="InterPro"/>
</dbReference>
<dbReference type="InterPro" id="IPR014018">
    <property type="entry name" value="SecA_motor_DEAD"/>
</dbReference>
<feature type="non-terminal residue" evidence="13">
    <location>
        <position position="280"/>
    </location>
</feature>
<dbReference type="InterPro" id="IPR000185">
    <property type="entry name" value="SecA"/>
</dbReference>
<accession>X1KXB4</accession>
<dbReference type="EMBL" id="BARV01010365">
    <property type="protein sequence ID" value="GAI11343.1"/>
    <property type="molecule type" value="Genomic_DNA"/>
</dbReference>
<dbReference type="SUPFAM" id="SSF81886">
    <property type="entry name" value="Helical scaffold and wing domains of SecA"/>
    <property type="match status" value="1"/>
</dbReference>
<dbReference type="FunFam" id="3.40.50.300:FF:000429">
    <property type="entry name" value="Preprotein translocase subunit SecA"/>
    <property type="match status" value="1"/>
</dbReference>
<organism evidence="13">
    <name type="scientific">marine sediment metagenome</name>
    <dbReference type="NCBI Taxonomy" id="412755"/>
    <lineage>
        <taxon>unclassified sequences</taxon>
        <taxon>metagenomes</taxon>
        <taxon>ecological metagenomes</taxon>
    </lineage>
</organism>
<dbReference type="GO" id="GO:0043952">
    <property type="term" value="P:protein transport by the Sec complex"/>
    <property type="evidence" value="ECO:0007669"/>
    <property type="project" value="TreeGrafter"/>
</dbReference>
<comment type="similarity">
    <text evidence="2">Belongs to the SecA family.</text>
</comment>
<evidence type="ECO:0000256" key="1">
    <source>
        <dbReference type="ARBA" id="ARBA00004170"/>
    </source>
</evidence>
<keyword evidence="5" id="KW-0547">Nucleotide-binding</keyword>
<dbReference type="AlphaFoldDB" id="X1KXB4"/>
<name>X1KXB4_9ZZZZ</name>
<dbReference type="InterPro" id="IPR001650">
    <property type="entry name" value="Helicase_C-like"/>
</dbReference>
<comment type="subcellular location">
    <subcellularLocation>
        <location evidence="1">Membrane</location>
        <topology evidence="1">Peripheral membrane protein</topology>
    </subcellularLocation>
</comment>
<dbReference type="InterPro" id="IPR011116">
    <property type="entry name" value="SecA_Wing/Scaffold"/>
</dbReference>